<dbReference type="Proteomes" id="UP001623041">
    <property type="component" value="Unassembled WGS sequence"/>
</dbReference>
<comment type="caution">
    <text evidence="1">The sequence shown here is derived from an EMBL/GenBank/DDBJ whole genome shotgun (WGS) entry which is preliminary data.</text>
</comment>
<sequence>MITSLVCTGFLLSGLGGYASVKASETAYETHNLTETTTQYEKRGYVLDVINGSDDPALNPIIDEFVNLYFKVYPKLTKKYALNPKEHLKKVTVEFDPSYTGVAYADNGKIVVSPNWILTRPDDVALFTHELTHIAQAYPRYDDETWWVTEGIADYTRYVYGPHNGSWRLPEEVKETDNYNSGYRVTARFLLWLNQHKNHSTVDIINREMQHNTFNLDLFKEITGKTIDELWAEYCANPDVRTKY</sequence>
<name>A0ABW8RFG2_9BACI</name>
<dbReference type="PANTHER" id="PTHR33321">
    <property type="match status" value="1"/>
</dbReference>
<protein>
    <submittedName>
        <fullName evidence="1">Basic secretory protein-like protein</fullName>
    </submittedName>
</protein>
<dbReference type="Pfam" id="PF04450">
    <property type="entry name" value="BSP"/>
    <property type="match status" value="1"/>
</dbReference>
<dbReference type="EMBL" id="JBJHQH010000005">
    <property type="protein sequence ID" value="MFK9091509.1"/>
    <property type="molecule type" value="Genomic_DNA"/>
</dbReference>
<keyword evidence="2" id="KW-1185">Reference proteome</keyword>
<dbReference type="PANTHER" id="PTHR33321:SF12">
    <property type="entry name" value="PLANT BASIC SECRETORY PROTEIN (BSP) FAMILY PROTEIN"/>
    <property type="match status" value="1"/>
</dbReference>
<evidence type="ECO:0000313" key="2">
    <source>
        <dbReference type="Proteomes" id="UP001623041"/>
    </source>
</evidence>
<gene>
    <name evidence="1" type="ORF">ACJEBI_08450</name>
</gene>
<reference evidence="1 2" key="1">
    <citation type="submission" date="2024-11" db="EMBL/GenBank/DDBJ databases">
        <authorList>
            <person name="Lucas J.A."/>
        </authorList>
    </citation>
    <scope>NUCLEOTIDE SEQUENCE [LARGE SCALE GENOMIC DNA]</scope>
    <source>
        <strain evidence="1 2">Z 5.4</strain>
    </source>
</reference>
<organism evidence="1 2">
    <name type="scientific">Bacillus salipaludis</name>
    <dbReference type="NCBI Taxonomy" id="2547811"/>
    <lineage>
        <taxon>Bacteria</taxon>
        <taxon>Bacillati</taxon>
        <taxon>Bacillota</taxon>
        <taxon>Bacilli</taxon>
        <taxon>Bacillales</taxon>
        <taxon>Bacillaceae</taxon>
        <taxon>Bacillus</taxon>
    </lineage>
</organism>
<dbReference type="RefSeq" id="WP_406580385.1">
    <property type="nucleotide sequence ID" value="NZ_JBJHQH010000005.1"/>
</dbReference>
<dbReference type="InterPro" id="IPR007541">
    <property type="entry name" value="Uncharacterised_BSP"/>
</dbReference>
<accession>A0ABW8RFG2</accession>
<evidence type="ECO:0000313" key="1">
    <source>
        <dbReference type="EMBL" id="MFK9091509.1"/>
    </source>
</evidence>
<proteinExistence type="predicted"/>